<dbReference type="SUPFAM" id="SSF116726">
    <property type="entry name" value="TrkA C-terminal domain-like"/>
    <property type="match status" value="1"/>
</dbReference>
<evidence type="ECO:0000256" key="3">
    <source>
        <dbReference type="ARBA" id="ARBA00022692"/>
    </source>
</evidence>
<dbReference type="InterPro" id="IPR006037">
    <property type="entry name" value="RCK_C"/>
</dbReference>
<evidence type="ECO:0000256" key="4">
    <source>
        <dbReference type="ARBA" id="ARBA00022989"/>
    </source>
</evidence>
<feature type="transmembrane region" description="Helical" evidence="8">
    <location>
        <begin position="166"/>
        <end position="187"/>
    </location>
</feature>
<feature type="transmembrane region" description="Helical" evidence="8">
    <location>
        <begin position="247"/>
        <end position="265"/>
    </location>
</feature>
<gene>
    <name evidence="10" type="ORF">FFIC_283920</name>
</gene>
<dbReference type="Gene3D" id="3.30.70.1450">
    <property type="entry name" value="Regulator of K+ conductance, C-terminal domain"/>
    <property type="match status" value="1"/>
</dbReference>
<feature type="domain" description="RCK C-terminal" evidence="9">
    <location>
        <begin position="368"/>
        <end position="451"/>
    </location>
</feature>
<evidence type="ECO:0000313" key="11">
    <source>
        <dbReference type="Proteomes" id="UP000253891"/>
    </source>
</evidence>
<feature type="transmembrane region" description="Helical" evidence="8">
    <location>
        <begin position="271"/>
        <end position="291"/>
    </location>
</feature>
<evidence type="ECO:0000256" key="6">
    <source>
        <dbReference type="ARBA" id="ARBA00023136"/>
    </source>
</evidence>
<feature type="transmembrane region" description="Helical" evidence="8">
    <location>
        <begin position="132"/>
        <end position="154"/>
    </location>
</feature>
<proteinExistence type="predicted"/>
<reference evidence="10 11" key="1">
    <citation type="journal article" date="2015" name="BMC Genomics">
        <title>Comparative genomics of Fructobacillus spp. and Leuconostoc spp. reveals niche-specific evolution of Fructobacillus spp.</title>
        <authorList>
            <person name="Endo A."/>
            <person name="Tanizawa Y."/>
            <person name="Tanaka N."/>
            <person name="Maeno S."/>
            <person name="Kumar H."/>
            <person name="Shiwa Y."/>
            <person name="Okada S."/>
            <person name="Yoshikawa H."/>
            <person name="Dicks L."/>
            <person name="Nakagawa J."/>
            <person name="Arita M."/>
        </authorList>
    </citation>
    <scope>NUCLEOTIDE SEQUENCE [LARGE SCALE GENOMIC DNA]</scope>
    <source>
        <strain evidence="10 11">JCM 12225</strain>
    </source>
</reference>
<keyword evidence="3 8" id="KW-0812">Transmembrane</keyword>
<dbReference type="InterPro" id="IPR036721">
    <property type="entry name" value="RCK_C_sf"/>
</dbReference>
<feature type="transmembrane region" description="Helical" evidence="8">
    <location>
        <begin position="207"/>
        <end position="226"/>
    </location>
</feature>
<dbReference type="SUPFAM" id="SSF81340">
    <property type="entry name" value="Clc chloride channel"/>
    <property type="match status" value="1"/>
</dbReference>
<dbReference type="Pfam" id="PF02080">
    <property type="entry name" value="TrkA_C"/>
    <property type="match status" value="1"/>
</dbReference>
<dbReference type="CDD" id="cd01031">
    <property type="entry name" value="EriC"/>
    <property type="match status" value="1"/>
</dbReference>
<dbReference type="PANTHER" id="PTHR45711:SF6">
    <property type="entry name" value="CHLORIDE CHANNEL PROTEIN"/>
    <property type="match status" value="1"/>
</dbReference>
<keyword evidence="2" id="KW-0813">Transport</keyword>
<feature type="transmembrane region" description="Helical" evidence="8">
    <location>
        <begin position="340"/>
        <end position="360"/>
    </location>
</feature>
<comment type="subcellular location">
    <subcellularLocation>
        <location evidence="1">Membrane</location>
        <topology evidence="1">Multi-pass membrane protein</topology>
    </subcellularLocation>
</comment>
<dbReference type="GO" id="GO:0005886">
    <property type="term" value="C:plasma membrane"/>
    <property type="evidence" value="ECO:0007669"/>
    <property type="project" value="TreeGrafter"/>
</dbReference>
<dbReference type="GO" id="GO:0005247">
    <property type="term" value="F:voltage-gated chloride channel activity"/>
    <property type="evidence" value="ECO:0007669"/>
    <property type="project" value="TreeGrafter"/>
</dbReference>
<dbReference type="PROSITE" id="PS51202">
    <property type="entry name" value="RCK_C"/>
    <property type="match status" value="1"/>
</dbReference>
<keyword evidence="11" id="KW-1185">Reference proteome</keyword>
<dbReference type="GO" id="GO:0008324">
    <property type="term" value="F:monoatomic cation transmembrane transporter activity"/>
    <property type="evidence" value="ECO:0007669"/>
    <property type="project" value="InterPro"/>
</dbReference>
<evidence type="ECO:0000259" key="9">
    <source>
        <dbReference type="PROSITE" id="PS51202"/>
    </source>
</evidence>
<evidence type="ECO:0000256" key="7">
    <source>
        <dbReference type="ARBA" id="ARBA00023214"/>
    </source>
</evidence>
<dbReference type="Proteomes" id="UP000253891">
    <property type="component" value="Unassembled WGS sequence"/>
</dbReference>
<organism evidence="10 11">
    <name type="scientific">Fructobacillus ficulneus</name>
    <dbReference type="NCBI Taxonomy" id="157463"/>
    <lineage>
        <taxon>Bacteria</taxon>
        <taxon>Bacillati</taxon>
        <taxon>Bacillota</taxon>
        <taxon>Bacilli</taxon>
        <taxon>Lactobacillales</taxon>
        <taxon>Lactobacillaceae</taxon>
        <taxon>Fructobacillus</taxon>
    </lineage>
</organism>
<dbReference type="AlphaFoldDB" id="A0A0K8MKF7"/>
<evidence type="ECO:0000256" key="2">
    <source>
        <dbReference type="ARBA" id="ARBA00022448"/>
    </source>
</evidence>
<feature type="transmembrane region" description="Helical" evidence="8">
    <location>
        <begin position="303"/>
        <end position="328"/>
    </location>
</feature>
<name>A0A0K8MKF7_9LACO</name>
<dbReference type="EMBL" id="DF968005">
    <property type="protein sequence ID" value="GAP00375.1"/>
    <property type="molecule type" value="Genomic_DNA"/>
</dbReference>
<dbReference type="STRING" id="157463.GCA_001047075_01264"/>
<protein>
    <submittedName>
        <fullName evidence="10">Chloride channel protein EriC</fullName>
    </submittedName>
</protein>
<keyword evidence="7" id="KW-0868">Chloride</keyword>
<dbReference type="InterPro" id="IPR001807">
    <property type="entry name" value="ClC"/>
</dbReference>
<evidence type="ECO:0000256" key="5">
    <source>
        <dbReference type="ARBA" id="ARBA00023065"/>
    </source>
</evidence>
<evidence type="ECO:0000256" key="1">
    <source>
        <dbReference type="ARBA" id="ARBA00004141"/>
    </source>
</evidence>
<keyword evidence="5" id="KW-0406">Ion transport</keyword>
<sequence length="453" mass="48235">MIFIILLLNLVIGLIVSRLVKKEPQIAGSGIPQVEGQLQDELTLSWFAILWRKFIAGVLSIGSGLMLGREGPSIQLGASVGQGVGEILKVDHRQKKSLIAAGAASGLAAAFNAPLAGVMFVLEEIYHSFSSFIWLSALAGAVLADAVSTVVFGQKPVLAVGNLPDIPVHIYGLLLIFGLVLGLLAFLYQKTLLASQTAYKLTRLPKYMNGFIPLILVIPVGLFWSAGLGGGNSLILSLGQHVPTLKILLAMVIVRFVFSMISYGSGLPGGIFLPILTLGALNGALIGQAFVQLGWLSGDYRIDFVVIGMAAYFAAIGKAPFTAIILIFEMVGSVTHVLPLAFVSLVAYLVVDALNGAPIYESLLDRLLQNEKQAKDRSELSAVTIPVLAGSSLADQTITNLVWPVPSIITGIKRGDRELMPSGQIILRPGDVITIRTTKVDAHAIRQHFLTVS</sequence>
<evidence type="ECO:0000256" key="8">
    <source>
        <dbReference type="SAM" id="Phobius"/>
    </source>
</evidence>
<dbReference type="Gene3D" id="1.10.3080.10">
    <property type="entry name" value="Clc chloride channel"/>
    <property type="match status" value="1"/>
</dbReference>
<dbReference type="InterPro" id="IPR014743">
    <property type="entry name" value="Cl-channel_core"/>
</dbReference>
<evidence type="ECO:0000313" key="10">
    <source>
        <dbReference type="EMBL" id="GAP00375.1"/>
    </source>
</evidence>
<dbReference type="Pfam" id="PF00654">
    <property type="entry name" value="Voltage_CLC"/>
    <property type="match status" value="1"/>
</dbReference>
<feature type="transmembrane region" description="Helical" evidence="8">
    <location>
        <begin position="98"/>
        <end position="120"/>
    </location>
</feature>
<accession>A0A0K8MKF7</accession>
<keyword evidence="6 8" id="KW-0472">Membrane</keyword>
<dbReference type="PANTHER" id="PTHR45711">
    <property type="entry name" value="CHLORIDE CHANNEL PROTEIN"/>
    <property type="match status" value="1"/>
</dbReference>
<dbReference type="GO" id="GO:0006813">
    <property type="term" value="P:potassium ion transport"/>
    <property type="evidence" value="ECO:0007669"/>
    <property type="project" value="InterPro"/>
</dbReference>
<keyword evidence="4 8" id="KW-1133">Transmembrane helix</keyword>
<dbReference type="PRINTS" id="PR00762">
    <property type="entry name" value="CLCHANNEL"/>
</dbReference>